<dbReference type="CDD" id="cd03801">
    <property type="entry name" value="GT4_PimA-like"/>
    <property type="match status" value="1"/>
</dbReference>
<dbReference type="PANTHER" id="PTHR12526">
    <property type="entry name" value="GLYCOSYLTRANSFERASE"/>
    <property type="match status" value="1"/>
</dbReference>
<dbReference type="InterPro" id="IPR028098">
    <property type="entry name" value="Glyco_trans_4-like_N"/>
</dbReference>
<evidence type="ECO:0000259" key="1">
    <source>
        <dbReference type="Pfam" id="PF00534"/>
    </source>
</evidence>
<dbReference type="Gene3D" id="3.40.50.2000">
    <property type="entry name" value="Glycogen Phosphorylase B"/>
    <property type="match status" value="2"/>
</dbReference>
<evidence type="ECO:0000313" key="4">
    <source>
        <dbReference type="Proteomes" id="UP000759103"/>
    </source>
</evidence>
<dbReference type="Pfam" id="PF00534">
    <property type="entry name" value="Glycos_transf_1"/>
    <property type="match status" value="1"/>
</dbReference>
<sequence length="378" mass="41040">MPQPLSFLHVLPSFDLDARGARVARLMTAFGDRARHRLVVADATRLGARHRIGKGVRYEIAQEAPPLAGKPSLGRYEALAKQMRGHDLVLTYDWTAIDAVMARRVFARGLPPVIHHEDGFVGEEAGGLRRDRTIYRRLALSVAHALVVPSRALERIALETWKQPRARVHRIGNGVATAFYAERPDPRALPGFVRNERELAIGAVGALLPHKDLPALVRAVGGLSARFRLVIVGDGPERAAIERAALAMGIDDRVVLTGAVERPYRYMGLFDLLALSSTSEQSPTSVVEAMAAGLPVVSPPVGDVAEMVAPENLPFVTEHHGEVRLRDAIQALAGDPALRERIGAANRAKARAEFDESDMIARYATLYAEAAGRPTCLG</sequence>
<comment type="caution">
    <text evidence="3">The sequence shown here is derived from an EMBL/GenBank/DDBJ whole genome shotgun (WGS) entry which is preliminary data.</text>
</comment>
<evidence type="ECO:0000259" key="2">
    <source>
        <dbReference type="Pfam" id="PF13439"/>
    </source>
</evidence>
<evidence type="ECO:0000313" key="3">
    <source>
        <dbReference type="EMBL" id="MBW6532025.1"/>
    </source>
</evidence>
<feature type="domain" description="Glycosyltransferase subfamily 4-like N-terminal" evidence="2">
    <location>
        <begin position="33"/>
        <end position="178"/>
    </location>
</feature>
<dbReference type="SUPFAM" id="SSF53756">
    <property type="entry name" value="UDP-Glycosyltransferase/glycogen phosphorylase"/>
    <property type="match status" value="1"/>
</dbReference>
<dbReference type="Proteomes" id="UP000759103">
    <property type="component" value="Unassembled WGS sequence"/>
</dbReference>
<gene>
    <name evidence="3" type="ORF">KZ820_14890</name>
</gene>
<accession>A0ABS7BR73</accession>
<dbReference type="RefSeq" id="WP_219749386.1">
    <property type="nucleotide sequence ID" value="NZ_JAHXZN010000005.1"/>
</dbReference>
<feature type="domain" description="Glycosyl transferase family 1" evidence="1">
    <location>
        <begin position="194"/>
        <end position="347"/>
    </location>
</feature>
<dbReference type="Pfam" id="PF13439">
    <property type="entry name" value="Glyco_transf_4"/>
    <property type="match status" value="1"/>
</dbReference>
<name>A0ABS7BR73_9SPHN</name>
<dbReference type="InterPro" id="IPR001296">
    <property type="entry name" value="Glyco_trans_1"/>
</dbReference>
<dbReference type="PANTHER" id="PTHR12526:SF637">
    <property type="entry name" value="GLYCOSYLTRANSFERASE EPSF-RELATED"/>
    <property type="match status" value="1"/>
</dbReference>
<reference evidence="3 4" key="1">
    <citation type="submission" date="2021-07" db="EMBL/GenBank/DDBJ databases">
        <title>Sphingomonas sp.</title>
        <authorList>
            <person name="Feng G."/>
            <person name="Li J."/>
            <person name="Pan M."/>
        </authorList>
    </citation>
    <scope>NUCLEOTIDE SEQUENCE [LARGE SCALE GENOMIC DNA]</scope>
    <source>
        <strain evidence="3 4">RRHST34</strain>
    </source>
</reference>
<keyword evidence="4" id="KW-1185">Reference proteome</keyword>
<organism evidence="3 4">
    <name type="scientific">Sphingomonas citri</name>
    <dbReference type="NCBI Taxonomy" id="2862499"/>
    <lineage>
        <taxon>Bacteria</taxon>
        <taxon>Pseudomonadati</taxon>
        <taxon>Pseudomonadota</taxon>
        <taxon>Alphaproteobacteria</taxon>
        <taxon>Sphingomonadales</taxon>
        <taxon>Sphingomonadaceae</taxon>
        <taxon>Sphingomonas</taxon>
    </lineage>
</organism>
<proteinExistence type="predicted"/>
<dbReference type="EMBL" id="JAHXZN010000005">
    <property type="protein sequence ID" value="MBW6532025.1"/>
    <property type="molecule type" value="Genomic_DNA"/>
</dbReference>
<protein>
    <submittedName>
        <fullName evidence="3">Glycosyltransferase family 4 protein</fullName>
    </submittedName>
</protein>